<dbReference type="Proteomes" id="UP000822476">
    <property type="component" value="Unassembled WGS sequence"/>
</dbReference>
<comment type="caution">
    <text evidence="1">The sequence shown here is derived from an EMBL/GenBank/DDBJ whole genome shotgun (WGS) entry which is preliminary data.</text>
</comment>
<accession>A0A8S9YQ46</accession>
<protein>
    <submittedName>
        <fullName evidence="1">Uncharacterized protein</fullName>
    </submittedName>
</protein>
<evidence type="ECO:0000313" key="2">
    <source>
        <dbReference type="Proteomes" id="UP000822476"/>
    </source>
</evidence>
<gene>
    <name evidence="1" type="ORF">EG68_05433</name>
</gene>
<sequence>MHRRHILHNIRLETAYSNRQAVTVTKKKCQFMGSRFSAVNLNCINTFFGFLRCSSFHGSFQTTIIFSVGHCTSPNITFNRLTQLTGYVGLYETSSSFTEHRLPQSQTHISRQVDVQRRKIRVY</sequence>
<proteinExistence type="predicted"/>
<reference evidence="1" key="1">
    <citation type="submission" date="2019-07" db="EMBL/GenBank/DDBJ databases">
        <title>Annotation for the trematode Paragonimus miyazaki's.</title>
        <authorList>
            <person name="Choi Y.-J."/>
        </authorList>
    </citation>
    <scope>NUCLEOTIDE SEQUENCE</scope>
    <source>
        <strain evidence="1">Japan</strain>
    </source>
</reference>
<dbReference type="EMBL" id="JTDE01002667">
    <property type="protein sequence ID" value="KAF7257055.1"/>
    <property type="molecule type" value="Genomic_DNA"/>
</dbReference>
<evidence type="ECO:0000313" key="1">
    <source>
        <dbReference type="EMBL" id="KAF7257055.1"/>
    </source>
</evidence>
<organism evidence="1 2">
    <name type="scientific">Paragonimus skrjabini miyazakii</name>
    <dbReference type="NCBI Taxonomy" id="59628"/>
    <lineage>
        <taxon>Eukaryota</taxon>
        <taxon>Metazoa</taxon>
        <taxon>Spiralia</taxon>
        <taxon>Lophotrochozoa</taxon>
        <taxon>Platyhelminthes</taxon>
        <taxon>Trematoda</taxon>
        <taxon>Digenea</taxon>
        <taxon>Plagiorchiida</taxon>
        <taxon>Troglotremata</taxon>
        <taxon>Troglotrematidae</taxon>
        <taxon>Paragonimus</taxon>
    </lineage>
</organism>
<name>A0A8S9YQ46_9TREM</name>
<keyword evidence="2" id="KW-1185">Reference proteome</keyword>
<dbReference type="AlphaFoldDB" id="A0A8S9YQ46"/>